<feature type="domain" description="RING-CH-type" evidence="10">
    <location>
        <begin position="33"/>
        <end position="108"/>
    </location>
</feature>
<evidence type="ECO:0000256" key="6">
    <source>
        <dbReference type="ARBA" id="ARBA00022786"/>
    </source>
</evidence>
<keyword evidence="9" id="KW-0472">Membrane</keyword>
<dbReference type="SMART" id="SM00744">
    <property type="entry name" value="RINGv"/>
    <property type="match status" value="1"/>
</dbReference>
<evidence type="ECO:0000256" key="3">
    <source>
        <dbReference type="ARBA" id="ARBA00022692"/>
    </source>
</evidence>
<evidence type="ECO:0000256" key="2">
    <source>
        <dbReference type="ARBA" id="ARBA00022679"/>
    </source>
</evidence>
<sequence length="212" mass="25297">MIDPFIPELGKFITNWLTKKTSAVSHPSSDPADYAAGKRMCRFCFDEEDEDFIDADPEALMRNADDEWLSPCLCSGSMQWVHRRCLEEWFKTVKRNQCQTCKFNFKRQWKMRPIRNWCRPNVALSVWDVVEIILDGASTYRMIKGFQEVYQGRGEYFLIFRQFLRVIIWRTVMITDSRIAFYRNLCYQLFYGVADCRVLNCDKHLDLLNKRH</sequence>
<dbReference type="AlphaFoldDB" id="A0A914X0B8"/>
<keyword evidence="3" id="KW-0812">Transmembrane</keyword>
<keyword evidence="2" id="KW-0808">Transferase</keyword>
<name>A0A914X0B8_9BILA</name>
<dbReference type="Pfam" id="PF12906">
    <property type="entry name" value="RINGv"/>
    <property type="match status" value="1"/>
</dbReference>
<dbReference type="WBParaSite" id="PSAMB.scaffold6111size10176.g27919.t1">
    <property type="protein sequence ID" value="PSAMB.scaffold6111size10176.g27919.t1"/>
    <property type="gene ID" value="PSAMB.scaffold6111size10176.g27919"/>
</dbReference>
<dbReference type="PROSITE" id="PS51292">
    <property type="entry name" value="ZF_RING_CH"/>
    <property type="match status" value="1"/>
</dbReference>
<keyword evidence="8" id="KW-1133">Transmembrane helix</keyword>
<dbReference type="InterPro" id="IPR011016">
    <property type="entry name" value="Znf_RING-CH"/>
</dbReference>
<evidence type="ECO:0000256" key="8">
    <source>
        <dbReference type="ARBA" id="ARBA00022989"/>
    </source>
</evidence>
<keyword evidence="7" id="KW-0862">Zinc</keyword>
<dbReference type="CDD" id="cd16495">
    <property type="entry name" value="RING_CH-C4HC3_MARCH"/>
    <property type="match status" value="1"/>
</dbReference>
<evidence type="ECO:0000259" key="10">
    <source>
        <dbReference type="PROSITE" id="PS51292"/>
    </source>
</evidence>
<dbReference type="GO" id="GO:0008270">
    <property type="term" value="F:zinc ion binding"/>
    <property type="evidence" value="ECO:0007669"/>
    <property type="project" value="UniProtKB-KW"/>
</dbReference>
<evidence type="ECO:0000256" key="7">
    <source>
        <dbReference type="ARBA" id="ARBA00022833"/>
    </source>
</evidence>
<evidence type="ECO:0000313" key="11">
    <source>
        <dbReference type="Proteomes" id="UP000887566"/>
    </source>
</evidence>
<keyword evidence="6" id="KW-0833">Ubl conjugation pathway</keyword>
<evidence type="ECO:0000256" key="9">
    <source>
        <dbReference type="ARBA" id="ARBA00023136"/>
    </source>
</evidence>
<evidence type="ECO:0000256" key="4">
    <source>
        <dbReference type="ARBA" id="ARBA00022723"/>
    </source>
</evidence>
<keyword evidence="11" id="KW-1185">Reference proteome</keyword>
<accession>A0A914X0B8</accession>
<dbReference type="GO" id="GO:0016020">
    <property type="term" value="C:membrane"/>
    <property type="evidence" value="ECO:0007669"/>
    <property type="project" value="UniProtKB-SubCell"/>
</dbReference>
<proteinExistence type="predicted"/>
<dbReference type="PANTHER" id="PTHR46065">
    <property type="entry name" value="E3 UBIQUITIN-PROTEIN LIGASE MARCH 2/3 FAMILY MEMBER"/>
    <property type="match status" value="1"/>
</dbReference>
<keyword evidence="4" id="KW-0479">Metal-binding</keyword>
<dbReference type="GO" id="GO:0016567">
    <property type="term" value="P:protein ubiquitination"/>
    <property type="evidence" value="ECO:0007669"/>
    <property type="project" value="TreeGrafter"/>
</dbReference>
<dbReference type="GO" id="GO:0004842">
    <property type="term" value="F:ubiquitin-protein transferase activity"/>
    <property type="evidence" value="ECO:0007669"/>
    <property type="project" value="TreeGrafter"/>
</dbReference>
<protein>
    <submittedName>
        <fullName evidence="12">RING-CH-type domain-containing protein</fullName>
    </submittedName>
</protein>
<keyword evidence="5" id="KW-0863">Zinc-finger</keyword>
<dbReference type="Proteomes" id="UP000887566">
    <property type="component" value="Unplaced"/>
</dbReference>
<evidence type="ECO:0000313" key="12">
    <source>
        <dbReference type="WBParaSite" id="PSAMB.scaffold6111size10176.g27919.t1"/>
    </source>
</evidence>
<dbReference type="Gene3D" id="3.30.40.10">
    <property type="entry name" value="Zinc/RING finger domain, C3HC4 (zinc finger)"/>
    <property type="match status" value="1"/>
</dbReference>
<reference evidence="12" key="1">
    <citation type="submission" date="2022-11" db="UniProtKB">
        <authorList>
            <consortium name="WormBaseParasite"/>
        </authorList>
    </citation>
    <scope>IDENTIFICATION</scope>
</reference>
<dbReference type="PANTHER" id="PTHR46065:SF3">
    <property type="entry name" value="FI20425P1"/>
    <property type="match status" value="1"/>
</dbReference>
<comment type="subcellular location">
    <subcellularLocation>
        <location evidence="1">Membrane</location>
        <topology evidence="1">Multi-pass membrane protein</topology>
    </subcellularLocation>
</comment>
<evidence type="ECO:0000256" key="5">
    <source>
        <dbReference type="ARBA" id="ARBA00022771"/>
    </source>
</evidence>
<evidence type="ECO:0000256" key="1">
    <source>
        <dbReference type="ARBA" id="ARBA00004141"/>
    </source>
</evidence>
<dbReference type="SUPFAM" id="SSF57850">
    <property type="entry name" value="RING/U-box"/>
    <property type="match status" value="1"/>
</dbReference>
<organism evidence="11 12">
    <name type="scientific">Plectus sambesii</name>
    <dbReference type="NCBI Taxonomy" id="2011161"/>
    <lineage>
        <taxon>Eukaryota</taxon>
        <taxon>Metazoa</taxon>
        <taxon>Ecdysozoa</taxon>
        <taxon>Nematoda</taxon>
        <taxon>Chromadorea</taxon>
        <taxon>Plectida</taxon>
        <taxon>Plectina</taxon>
        <taxon>Plectoidea</taxon>
        <taxon>Plectidae</taxon>
        <taxon>Plectus</taxon>
    </lineage>
</organism>
<dbReference type="InterPro" id="IPR013083">
    <property type="entry name" value="Znf_RING/FYVE/PHD"/>
</dbReference>